<name>A0A838L1I1_9SPHN</name>
<dbReference type="SUPFAM" id="SSF52172">
    <property type="entry name" value="CheY-like"/>
    <property type="match status" value="2"/>
</dbReference>
<dbReference type="InterPro" id="IPR003594">
    <property type="entry name" value="HATPase_dom"/>
</dbReference>
<dbReference type="AlphaFoldDB" id="A0A838L1I1"/>
<dbReference type="PROSITE" id="PS50109">
    <property type="entry name" value="HIS_KIN"/>
    <property type="match status" value="1"/>
</dbReference>
<proteinExistence type="predicted"/>
<dbReference type="InterPro" id="IPR003661">
    <property type="entry name" value="HisK_dim/P_dom"/>
</dbReference>
<dbReference type="PROSITE" id="PS50112">
    <property type="entry name" value="PAS"/>
    <property type="match status" value="1"/>
</dbReference>
<dbReference type="InterPro" id="IPR011006">
    <property type="entry name" value="CheY-like_superfamily"/>
</dbReference>
<feature type="domain" description="PAC" evidence="8">
    <location>
        <begin position="222"/>
        <end position="274"/>
    </location>
</feature>
<dbReference type="Gene3D" id="3.40.50.2300">
    <property type="match status" value="1"/>
</dbReference>
<evidence type="ECO:0000313" key="9">
    <source>
        <dbReference type="EMBL" id="MBA2932907.1"/>
    </source>
</evidence>
<dbReference type="Gene3D" id="3.30.450.20">
    <property type="entry name" value="PAS domain"/>
    <property type="match status" value="1"/>
</dbReference>
<evidence type="ECO:0000259" key="5">
    <source>
        <dbReference type="PROSITE" id="PS50109"/>
    </source>
</evidence>
<evidence type="ECO:0000259" key="8">
    <source>
        <dbReference type="PROSITE" id="PS50113"/>
    </source>
</evidence>
<reference evidence="9 10" key="1">
    <citation type="submission" date="2020-07" db="EMBL/GenBank/DDBJ databases">
        <authorList>
            <person name="Sun Q."/>
        </authorList>
    </citation>
    <scope>NUCLEOTIDE SEQUENCE [LARGE SCALE GENOMIC DNA]</scope>
    <source>
        <strain evidence="9 10">CGMCC 1.13654</strain>
    </source>
</reference>
<dbReference type="SMART" id="SM00086">
    <property type="entry name" value="PAC"/>
    <property type="match status" value="1"/>
</dbReference>
<evidence type="ECO:0000259" key="6">
    <source>
        <dbReference type="PROSITE" id="PS50110"/>
    </source>
</evidence>
<evidence type="ECO:0000256" key="4">
    <source>
        <dbReference type="PROSITE-ProRule" id="PRU00169"/>
    </source>
</evidence>
<dbReference type="SUPFAM" id="SSF55785">
    <property type="entry name" value="PYP-like sensor domain (PAS domain)"/>
    <property type="match status" value="1"/>
</dbReference>
<dbReference type="InterPro" id="IPR001610">
    <property type="entry name" value="PAC"/>
</dbReference>
<evidence type="ECO:0000256" key="3">
    <source>
        <dbReference type="ARBA" id="ARBA00022553"/>
    </source>
</evidence>
<dbReference type="InterPro" id="IPR000014">
    <property type="entry name" value="PAS"/>
</dbReference>
<feature type="modified residue" description="4-aspartylphosphate" evidence="4">
    <location>
        <position position="600"/>
    </location>
</feature>
<dbReference type="NCBIfam" id="TIGR00229">
    <property type="entry name" value="sensory_box"/>
    <property type="match status" value="1"/>
</dbReference>
<gene>
    <name evidence="9" type="ORF">HZF05_02240</name>
</gene>
<evidence type="ECO:0000259" key="7">
    <source>
        <dbReference type="PROSITE" id="PS50112"/>
    </source>
</evidence>
<evidence type="ECO:0000313" key="10">
    <source>
        <dbReference type="Proteomes" id="UP000570166"/>
    </source>
</evidence>
<dbReference type="GO" id="GO:0000155">
    <property type="term" value="F:phosphorelay sensor kinase activity"/>
    <property type="evidence" value="ECO:0007669"/>
    <property type="project" value="InterPro"/>
</dbReference>
<keyword evidence="3 4" id="KW-0597">Phosphoprotein</keyword>
<dbReference type="InterPro" id="IPR035965">
    <property type="entry name" value="PAS-like_dom_sf"/>
</dbReference>
<feature type="domain" description="PAS" evidence="7">
    <location>
        <begin position="148"/>
        <end position="219"/>
    </location>
</feature>
<sequence length="672" mass="73406">MNTNWSERAIILAPRGRDAALAAAMLRDGGMDSLIVTGIGELVQTARGGAGFALVTDEAFHRVDLRGLDAFIGEQEEWSDFPFILLTERGGSIERNPAAGRHLELLGNVTFLERPFHPTTLISIATAALRGRRRQYEARTRLQTIRDREQQLRIALAAGRLGAWALDVTTMTLDASDHCKENFGRRPDEPFRYEDLISTVHPDDLGAMQDAVGRTLATGVDYDVEYRCIWPDGSQHWVQVRGRTEEDKAGRRHRLVGVSQDITDRKASEETLRNFAAELEDRVERRTREHEAMTAQLHEAQKLETLGQLTGGVAHDFNNLLTPIVGTLDLVRRKTDDLRTQRLLDGALQASERARTLVARLLAFARRQNLEARPVDVTALVDGMVDLIQRSIGPTIRLEVRIEEAPAAALVDPNQLELALLNLAVNARDAMPEGGKLTIETSRIDIGSEQPGLIPGPYALIRVTDTGAGMDAATLARAVEPFYSTKGIGKGTGLGLSMVHGLAAQSGGALVLESVLGAGTTARLWLPAATAEAVAPTIPPDNWQRDGRTLKILLVDDEELVRSGTAEMLADMGHEIVQAGSGAAALGALRSQAFDILVTDYLMPSMSGLDLAREARRLRRDLPVLMITGFADLADDRGRDVARLAKPFHMDELARAIELEMVPSAENRMSAD</sequence>
<accession>A0A838L1I1</accession>
<dbReference type="InterPro" id="IPR013655">
    <property type="entry name" value="PAS_fold_3"/>
</dbReference>
<dbReference type="RefSeq" id="WP_160364981.1">
    <property type="nucleotide sequence ID" value="NZ_JACEIB010000001.1"/>
</dbReference>
<organism evidence="9 10">
    <name type="scientific">Sphingomonas chungangi</name>
    <dbReference type="NCBI Taxonomy" id="2683589"/>
    <lineage>
        <taxon>Bacteria</taxon>
        <taxon>Pseudomonadati</taxon>
        <taxon>Pseudomonadota</taxon>
        <taxon>Alphaproteobacteria</taxon>
        <taxon>Sphingomonadales</taxon>
        <taxon>Sphingomonadaceae</taxon>
        <taxon>Sphingomonas</taxon>
    </lineage>
</organism>
<evidence type="ECO:0000256" key="1">
    <source>
        <dbReference type="ARBA" id="ARBA00000085"/>
    </source>
</evidence>
<evidence type="ECO:0000256" key="2">
    <source>
        <dbReference type="ARBA" id="ARBA00012438"/>
    </source>
</evidence>
<dbReference type="SUPFAM" id="SSF55874">
    <property type="entry name" value="ATPase domain of HSP90 chaperone/DNA topoisomerase II/histidine kinase"/>
    <property type="match status" value="1"/>
</dbReference>
<comment type="catalytic activity">
    <reaction evidence="1">
        <text>ATP + protein L-histidine = ADP + protein N-phospho-L-histidine.</text>
        <dbReference type="EC" id="2.7.13.3"/>
    </reaction>
</comment>
<dbReference type="Pfam" id="PF00072">
    <property type="entry name" value="Response_reg"/>
    <property type="match status" value="1"/>
</dbReference>
<dbReference type="Pfam" id="PF00512">
    <property type="entry name" value="HisKA"/>
    <property type="match status" value="1"/>
</dbReference>
<dbReference type="InterPro" id="IPR000700">
    <property type="entry name" value="PAS-assoc_C"/>
</dbReference>
<dbReference type="PANTHER" id="PTHR43065:SF42">
    <property type="entry name" value="TWO-COMPONENT SENSOR PPRA"/>
    <property type="match status" value="1"/>
</dbReference>
<dbReference type="Gene3D" id="1.10.287.130">
    <property type="match status" value="1"/>
</dbReference>
<dbReference type="Pfam" id="PF02518">
    <property type="entry name" value="HATPase_c"/>
    <property type="match status" value="1"/>
</dbReference>
<protein>
    <recommendedName>
        <fullName evidence="2">histidine kinase</fullName>
        <ecNumber evidence="2">2.7.13.3</ecNumber>
    </recommendedName>
</protein>
<dbReference type="InterPro" id="IPR005467">
    <property type="entry name" value="His_kinase_dom"/>
</dbReference>
<dbReference type="SMART" id="SM00448">
    <property type="entry name" value="REC"/>
    <property type="match status" value="1"/>
</dbReference>
<dbReference type="PRINTS" id="PR00344">
    <property type="entry name" value="BCTRLSENSOR"/>
</dbReference>
<dbReference type="EC" id="2.7.13.3" evidence="2"/>
<dbReference type="Gene3D" id="2.10.70.100">
    <property type="match status" value="1"/>
</dbReference>
<dbReference type="InterPro" id="IPR001789">
    <property type="entry name" value="Sig_transdc_resp-reg_receiver"/>
</dbReference>
<keyword evidence="10" id="KW-1185">Reference proteome</keyword>
<dbReference type="PROSITE" id="PS50110">
    <property type="entry name" value="RESPONSE_REGULATORY"/>
    <property type="match status" value="1"/>
</dbReference>
<dbReference type="Pfam" id="PF08447">
    <property type="entry name" value="PAS_3"/>
    <property type="match status" value="1"/>
</dbReference>
<dbReference type="InterPro" id="IPR036890">
    <property type="entry name" value="HATPase_C_sf"/>
</dbReference>
<dbReference type="SMART" id="SM00388">
    <property type="entry name" value="HisKA"/>
    <property type="match status" value="1"/>
</dbReference>
<dbReference type="InterPro" id="IPR036097">
    <property type="entry name" value="HisK_dim/P_sf"/>
</dbReference>
<dbReference type="Proteomes" id="UP000570166">
    <property type="component" value="Unassembled WGS sequence"/>
</dbReference>
<dbReference type="SMART" id="SM00387">
    <property type="entry name" value="HATPase_c"/>
    <property type="match status" value="1"/>
</dbReference>
<feature type="domain" description="Histidine kinase" evidence="5">
    <location>
        <begin position="312"/>
        <end position="530"/>
    </location>
</feature>
<comment type="caution">
    <text evidence="9">The sequence shown here is derived from an EMBL/GenBank/DDBJ whole genome shotgun (WGS) entry which is preliminary data.</text>
</comment>
<feature type="domain" description="Response regulatory" evidence="6">
    <location>
        <begin position="551"/>
        <end position="661"/>
    </location>
</feature>
<dbReference type="SUPFAM" id="SSF47384">
    <property type="entry name" value="Homodimeric domain of signal transducing histidine kinase"/>
    <property type="match status" value="1"/>
</dbReference>
<dbReference type="Gene3D" id="3.30.565.10">
    <property type="entry name" value="Histidine kinase-like ATPase, C-terminal domain"/>
    <property type="match status" value="1"/>
</dbReference>
<dbReference type="CDD" id="cd00130">
    <property type="entry name" value="PAS"/>
    <property type="match status" value="1"/>
</dbReference>
<dbReference type="SMART" id="SM00091">
    <property type="entry name" value="PAS"/>
    <property type="match status" value="1"/>
</dbReference>
<dbReference type="InterPro" id="IPR004358">
    <property type="entry name" value="Sig_transdc_His_kin-like_C"/>
</dbReference>
<dbReference type="EMBL" id="JACEIB010000001">
    <property type="protein sequence ID" value="MBA2932907.1"/>
    <property type="molecule type" value="Genomic_DNA"/>
</dbReference>
<dbReference type="PANTHER" id="PTHR43065">
    <property type="entry name" value="SENSOR HISTIDINE KINASE"/>
    <property type="match status" value="1"/>
</dbReference>
<dbReference type="PROSITE" id="PS50113">
    <property type="entry name" value="PAC"/>
    <property type="match status" value="1"/>
</dbReference>